<name>A0A1F5DQ34_9BACT</name>
<proteinExistence type="predicted"/>
<gene>
    <name evidence="2" type="ORF">A2V71_01185</name>
</gene>
<dbReference type="Proteomes" id="UP000178764">
    <property type="component" value="Unassembled WGS sequence"/>
</dbReference>
<organism evidence="2 3">
    <name type="scientific">Candidatus Berkelbacteria bacterium RBG_13_40_8</name>
    <dbReference type="NCBI Taxonomy" id="1797467"/>
    <lineage>
        <taxon>Bacteria</taxon>
        <taxon>Candidatus Berkelbacteria</taxon>
    </lineage>
</organism>
<comment type="caution">
    <text evidence="2">The sequence shown here is derived from an EMBL/GenBank/DDBJ whole genome shotgun (WGS) entry which is preliminary data.</text>
</comment>
<evidence type="ECO:0000256" key="1">
    <source>
        <dbReference type="SAM" id="Phobius"/>
    </source>
</evidence>
<dbReference type="EMBL" id="MEZT01000004">
    <property type="protein sequence ID" value="OGD57253.1"/>
    <property type="molecule type" value="Genomic_DNA"/>
</dbReference>
<keyword evidence="1" id="KW-0812">Transmembrane</keyword>
<sequence>MIIDVGKNNPLARVVLTIFIQGLSYIKYSLTIPLVFFCVFIIFMLFVLIHDFIFRGTLEPLLRVFLLPADFKVDGKDILVMYGWLSLIFYIIGSSIKILFKPKISISIMGKLKIAFFVNLIISLPVVLIVFLLLSNESTAASIFISLAAFSFGMIFSALAIFSSFIVDKVINFLQYLLQPN</sequence>
<protein>
    <submittedName>
        <fullName evidence="2">Uncharacterized protein</fullName>
    </submittedName>
</protein>
<keyword evidence="1" id="KW-0472">Membrane</keyword>
<evidence type="ECO:0000313" key="2">
    <source>
        <dbReference type="EMBL" id="OGD57253.1"/>
    </source>
</evidence>
<feature type="transmembrane region" description="Helical" evidence="1">
    <location>
        <begin position="78"/>
        <end position="100"/>
    </location>
</feature>
<feature type="transmembrane region" description="Helical" evidence="1">
    <location>
        <begin position="112"/>
        <end position="134"/>
    </location>
</feature>
<feature type="transmembrane region" description="Helical" evidence="1">
    <location>
        <begin position="140"/>
        <end position="167"/>
    </location>
</feature>
<accession>A0A1F5DQ34</accession>
<reference evidence="2 3" key="1">
    <citation type="journal article" date="2016" name="Nat. Commun.">
        <title>Thousands of microbial genomes shed light on interconnected biogeochemical processes in an aquifer system.</title>
        <authorList>
            <person name="Anantharaman K."/>
            <person name="Brown C.T."/>
            <person name="Hug L.A."/>
            <person name="Sharon I."/>
            <person name="Castelle C.J."/>
            <person name="Probst A.J."/>
            <person name="Thomas B.C."/>
            <person name="Singh A."/>
            <person name="Wilkins M.J."/>
            <person name="Karaoz U."/>
            <person name="Brodie E.L."/>
            <person name="Williams K.H."/>
            <person name="Hubbard S.S."/>
            <person name="Banfield J.F."/>
        </authorList>
    </citation>
    <scope>NUCLEOTIDE SEQUENCE [LARGE SCALE GENOMIC DNA]</scope>
</reference>
<keyword evidence="1" id="KW-1133">Transmembrane helix</keyword>
<feature type="transmembrane region" description="Helical" evidence="1">
    <location>
        <begin position="34"/>
        <end position="58"/>
    </location>
</feature>
<dbReference type="AlphaFoldDB" id="A0A1F5DQ34"/>
<evidence type="ECO:0000313" key="3">
    <source>
        <dbReference type="Proteomes" id="UP000178764"/>
    </source>
</evidence>